<evidence type="ECO:0000259" key="2">
    <source>
        <dbReference type="Pfam" id="PF00248"/>
    </source>
</evidence>
<accession>A0A0D2Q5D2</accession>
<dbReference type="SUPFAM" id="SSF51430">
    <property type="entry name" value="NAD(P)-linked oxidoreductase"/>
    <property type="match status" value="1"/>
</dbReference>
<dbReference type="InterPro" id="IPR036812">
    <property type="entry name" value="NAD(P)_OxRdtase_dom_sf"/>
</dbReference>
<dbReference type="PANTHER" id="PTHR43625">
    <property type="entry name" value="AFLATOXIN B1 ALDEHYDE REDUCTASE"/>
    <property type="match status" value="1"/>
</dbReference>
<name>A0A0D2Q5D2_HYPSF</name>
<evidence type="ECO:0000256" key="1">
    <source>
        <dbReference type="ARBA" id="ARBA00023002"/>
    </source>
</evidence>
<keyword evidence="1" id="KW-0560">Oxidoreductase</keyword>
<proteinExistence type="predicted"/>
<organism evidence="3 4">
    <name type="scientific">Hypholoma sublateritium (strain FD-334 SS-4)</name>
    <dbReference type="NCBI Taxonomy" id="945553"/>
    <lineage>
        <taxon>Eukaryota</taxon>
        <taxon>Fungi</taxon>
        <taxon>Dikarya</taxon>
        <taxon>Basidiomycota</taxon>
        <taxon>Agaricomycotina</taxon>
        <taxon>Agaricomycetes</taxon>
        <taxon>Agaricomycetidae</taxon>
        <taxon>Agaricales</taxon>
        <taxon>Agaricineae</taxon>
        <taxon>Strophariaceae</taxon>
        <taxon>Hypholoma</taxon>
    </lineage>
</organism>
<keyword evidence="4" id="KW-1185">Reference proteome</keyword>
<dbReference type="STRING" id="945553.A0A0D2Q5D2"/>
<reference evidence="4" key="1">
    <citation type="submission" date="2014-04" db="EMBL/GenBank/DDBJ databases">
        <title>Evolutionary Origins and Diversification of the Mycorrhizal Mutualists.</title>
        <authorList>
            <consortium name="DOE Joint Genome Institute"/>
            <consortium name="Mycorrhizal Genomics Consortium"/>
            <person name="Kohler A."/>
            <person name="Kuo A."/>
            <person name="Nagy L.G."/>
            <person name="Floudas D."/>
            <person name="Copeland A."/>
            <person name="Barry K.W."/>
            <person name="Cichocki N."/>
            <person name="Veneault-Fourrey C."/>
            <person name="LaButti K."/>
            <person name="Lindquist E.A."/>
            <person name="Lipzen A."/>
            <person name="Lundell T."/>
            <person name="Morin E."/>
            <person name="Murat C."/>
            <person name="Riley R."/>
            <person name="Ohm R."/>
            <person name="Sun H."/>
            <person name="Tunlid A."/>
            <person name="Henrissat B."/>
            <person name="Grigoriev I.V."/>
            <person name="Hibbett D.S."/>
            <person name="Martin F."/>
        </authorList>
    </citation>
    <scope>NUCLEOTIDE SEQUENCE [LARGE SCALE GENOMIC DNA]</scope>
    <source>
        <strain evidence="4">FD-334 SS-4</strain>
    </source>
</reference>
<dbReference type="GO" id="GO:0005737">
    <property type="term" value="C:cytoplasm"/>
    <property type="evidence" value="ECO:0007669"/>
    <property type="project" value="TreeGrafter"/>
</dbReference>
<dbReference type="InterPro" id="IPR020471">
    <property type="entry name" value="AKR"/>
</dbReference>
<gene>
    <name evidence="3" type="ORF">HYPSUDRAFT_35898</name>
</gene>
<dbReference type="OrthoDB" id="37537at2759"/>
<evidence type="ECO:0000313" key="3">
    <source>
        <dbReference type="EMBL" id="KJA26750.1"/>
    </source>
</evidence>
<dbReference type="InterPro" id="IPR050791">
    <property type="entry name" value="Aldo-Keto_reductase"/>
</dbReference>
<dbReference type="AlphaFoldDB" id="A0A0D2Q5D2"/>
<feature type="domain" description="NADP-dependent oxidoreductase" evidence="2">
    <location>
        <begin position="16"/>
        <end position="307"/>
    </location>
</feature>
<dbReference type="EMBL" id="KN817526">
    <property type="protein sequence ID" value="KJA26750.1"/>
    <property type="molecule type" value="Genomic_DNA"/>
</dbReference>
<dbReference type="Pfam" id="PF00248">
    <property type="entry name" value="Aldo_ket_red"/>
    <property type="match status" value="1"/>
</dbReference>
<dbReference type="PANTHER" id="PTHR43625:SF40">
    <property type="entry name" value="ALDO-KETO REDUCTASE YAKC [NADP(+)]"/>
    <property type="match status" value="1"/>
</dbReference>
<protein>
    <recommendedName>
        <fullName evidence="2">NADP-dependent oxidoreductase domain-containing protein</fullName>
    </recommendedName>
</protein>
<dbReference type="PRINTS" id="PR00069">
    <property type="entry name" value="ALDKETRDTASE"/>
</dbReference>
<sequence length="334" mass="36680">MTLLPTRKIGKDDVTAIGFGLMGLSSFYGPIEGDEDRFKVLDAAVEEGCTNWDSSDIYGDSEDLLGKWFKRTGKRNEIFLATKFGVTPNGTNGSPEYVKIAVENSLKRLGIDTIDLYYLHRADQNTPIEVTVGAMAKLVKEGKVRYLGLSEVTEATLRRAHAVHPIAALQIEYSPFFLDIEEEKIGLLKACRELGITVIAYSPLGRGMLTGAYKSHDDIPDGEWRKTIPKFGKENFPNILKLVKGLQDLGETKNATAGQVTLAWLLAQGDDIIPIPGTKKIKYLKENLGAAKVHLTAEEVSKIREIANVANLNSVGDRYPPGSMQFVLADTPPL</sequence>
<dbReference type="OMA" id="CTHWDTS"/>
<dbReference type="GO" id="GO:0016491">
    <property type="term" value="F:oxidoreductase activity"/>
    <property type="evidence" value="ECO:0007669"/>
    <property type="project" value="UniProtKB-KW"/>
</dbReference>
<dbReference type="Proteomes" id="UP000054270">
    <property type="component" value="Unassembled WGS sequence"/>
</dbReference>
<dbReference type="Gene3D" id="3.20.20.100">
    <property type="entry name" value="NADP-dependent oxidoreductase domain"/>
    <property type="match status" value="1"/>
</dbReference>
<dbReference type="InterPro" id="IPR023210">
    <property type="entry name" value="NADP_OxRdtase_dom"/>
</dbReference>
<evidence type="ECO:0000313" key="4">
    <source>
        <dbReference type="Proteomes" id="UP000054270"/>
    </source>
</evidence>